<sequence>MTNQIYSEVTASISELKKNPMAAVGSGEGFPIVVLNRNKPAFYCVPAEIYEAMLDRLDDQEMVAIVKERLVEPSIRVDLNEL</sequence>
<evidence type="ECO:0000313" key="2">
    <source>
        <dbReference type="EMBL" id="MFC7296750.1"/>
    </source>
</evidence>
<dbReference type="Proteomes" id="UP001596506">
    <property type="component" value="Unassembled WGS sequence"/>
</dbReference>
<proteinExistence type="inferred from homology"/>
<comment type="similarity">
    <text evidence="1">Belongs to the phD/YefM antitoxin family.</text>
</comment>
<dbReference type="InterPro" id="IPR036165">
    <property type="entry name" value="YefM-like_sf"/>
</dbReference>
<name>A0ABW2J170_9GAMM</name>
<comment type="caution">
    <text evidence="2">The sequence shown here is derived from an EMBL/GenBank/DDBJ whole genome shotgun (WGS) entry which is preliminary data.</text>
</comment>
<gene>
    <name evidence="2" type="ORF">ACFQQA_18740</name>
</gene>
<dbReference type="RefSeq" id="WP_100690190.1">
    <property type="nucleotide sequence ID" value="NZ_JBHTBD010000019.1"/>
</dbReference>
<dbReference type="SUPFAM" id="SSF143120">
    <property type="entry name" value="YefM-like"/>
    <property type="match status" value="1"/>
</dbReference>
<protein>
    <submittedName>
        <fullName evidence="2">Type II toxin-antitoxin system Phd/YefM family antitoxin</fullName>
    </submittedName>
</protein>
<keyword evidence="3" id="KW-1185">Reference proteome</keyword>
<organism evidence="2 3">
    <name type="scientific">Marinobacter aromaticivorans</name>
    <dbReference type="NCBI Taxonomy" id="1494078"/>
    <lineage>
        <taxon>Bacteria</taxon>
        <taxon>Pseudomonadati</taxon>
        <taxon>Pseudomonadota</taxon>
        <taxon>Gammaproteobacteria</taxon>
        <taxon>Pseudomonadales</taxon>
        <taxon>Marinobacteraceae</taxon>
        <taxon>Marinobacter</taxon>
    </lineage>
</organism>
<evidence type="ECO:0000313" key="3">
    <source>
        <dbReference type="Proteomes" id="UP001596506"/>
    </source>
</evidence>
<dbReference type="EMBL" id="JBHTBD010000019">
    <property type="protein sequence ID" value="MFC7296750.1"/>
    <property type="molecule type" value="Genomic_DNA"/>
</dbReference>
<reference evidence="3" key="1">
    <citation type="journal article" date="2019" name="Int. J. Syst. Evol. Microbiol.">
        <title>The Global Catalogue of Microorganisms (GCM) 10K type strain sequencing project: providing services to taxonomists for standard genome sequencing and annotation.</title>
        <authorList>
            <consortium name="The Broad Institute Genomics Platform"/>
            <consortium name="The Broad Institute Genome Sequencing Center for Infectious Disease"/>
            <person name="Wu L."/>
            <person name="Ma J."/>
        </authorList>
    </citation>
    <scope>NUCLEOTIDE SEQUENCE [LARGE SCALE GENOMIC DNA]</scope>
    <source>
        <strain evidence="3">CCUG 60559</strain>
    </source>
</reference>
<accession>A0ABW2J170</accession>
<evidence type="ECO:0000256" key="1">
    <source>
        <dbReference type="ARBA" id="ARBA00009981"/>
    </source>
</evidence>